<evidence type="ECO:0000256" key="2">
    <source>
        <dbReference type="ARBA" id="ARBA00022618"/>
    </source>
</evidence>
<evidence type="ECO:0000256" key="3">
    <source>
        <dbReference type="ARBA" id="ARBA00023127"/>
    </source>
</evidence>
<accession>A0A5E8C739</accession>
<feature type="compositionally biased region" description="Acidic residues" evidence="6">
    <location>
        <begin position="406"/>
        <end position="415"/>
    </location>
</feature>
<dbReference type="GeneID" id="43584649"/>
<proteinExistence type="inferred from homology"/>
<dbReference type="OrthoDB" id="5590282at2759"/>
<gene>
    <name evidence="9" type="ORF">SAPINGB_P005835</name>
</gene>
<dbReference type="InterPro" id="IPR048258">
    <property type="entry name" value="Cyclins_cyclin-box"/>
</dbReference>
<dbReference type="RefSeq" id="XP_031856440.1">
    <property type="nucleotide sequence ID" value="XM_032000549.1"/>
</dbReference>
<evidence type="ECO:0000256" key="5">
    <source>
        <dbReference type="RuleBase" id="RU000383"/>
    </source>
</evidence>
<feature type="compositionally biased region" description="Acidic residues" evidence="6">
    <location>
        <begin position="353"/>
        <end position="383"/>
    </location>
</feature>
<dbReference type="Pfam" id="PF02984">
    <property type="entry name" value="Cyclin_C"/>
    <property type="match status" value="1"/>
</dbReference>
<feature type="compositionally biased region" description="Polar residues" evidence="6">
    <location>
        <begin position="215"/>
        <end position="224"/>
    </location>
</feature>
<dbReference type="InterPro" id="IPR036915">
    <property type="entry name" value="Cyclin-like_sf"/>
</dbReference>
<sequence>MDQTRPTRRALRRIGDENMVRASSSATAATAATAAAKQALASVAGSTTAPASASVLVAEKPFMGPNCTDSSSLRKDSSATSGPACAGSTAGTKRAALSTLTNTALSAGPTIAVAPIKPVSGSTRPKINVFQQQQQQQHSRGLTTTHAPSKSKHNNSNNNKTRALKHASGTTSAAKSSKKSKHTVWVDETIDKTTLTTSSHAKNKHYSRAQKHVATASSNGTRNLDSAYVLDEEEVRDEEEEDDDEEVSNRSNASISHNKFNQHKVDEKNYDDDNDGEEEEEEEEEVEEDDEDDDDKNIVTRVQYRQSRYDEREEDYDSEDDEDGETENTENFLRNYSSAGTRAYYRSSSTYNDDTEIEDEVDYNDDNDNDDEKDDEQEGEEEDREKVHSSNHQVSPSSVTTLEEPVRDDEEEDEESIHIYHDSIDYHNHDGHNITSHAIPPTSATFAAPSARRFESQQQISSSDLVITSVSATVTAPAPISAAVAGTTSSAPAAQAVEEEPISSYTVPRYCVSLERKPSRTNPHYVFPLWTSAAHEKMMQVSETVPNMPGIFDEADDDTYDISMVAEYSNDIFRHLRNLEFKYLPDPTYMDCQLDMDWCKRGILVDWLVRVHDHCNLLPETLFLTINYMDRFLTMKAVGQSRLQLVGVVALFLAAKHEEITCPSVQEIAYLVENEYSIEEILRAERYMINILDFNMGWPGPMSFLRRSSKADDYDSDTRTLAKYLLELTIMDERFVAAVPSWLAAASHYLSRLILSRGPWSDVHVYFSGYTEEQLKPAVKLMIECCRDPIAHHKSIFQKYSEERFKWVSLHVAEWMNNNNY</sequence>
<comment type="similarity">
    <text evidence="1">Belongs to the cyclin family. Cyclin AB subfamily.</text>
</comment>
<feature type="compositionally biased region" description="Polar residues" evidence="6">
    <location>
        <begin position="249"/>
        <end position="259"/>
    </location>
</feature>
<feature type="region of interest" description="Disordered" evidence="6">
    <location>
        <begin position="56"/>
        <end position="92"/>
    </location>
</feature>
<dbReference type="FunFam" id="1.10.472.10:FF:000005">
    <property type="entry name" value="G2/mitotic-specific cyclin B"/>
    <property type="match status" value="1"/>
</dbReference>
<dbReference type="SMART" id="SM01332">
    <property type="entry name" value="Cyclin_C"/>
    <property type="match status" value="1"/>
</dbReference>
<feature type="domain" description="Cyclin C-terminal" evidence="8">
    <location>
        <begin position="699"/>
        <end position="814"/>
    </location>
</feature>
<dbReference type="EMBL" id="CABVLU010000005">
    <property type="protein sequence ID" value="VVT57718.1"/>
    <property type="molecule type" value="Genomic_DNA"/>
</dbReference>
<evidence type="ECO:0000256" key="6">
    <source>
        <dbReference type="SAM" id="MobiDB-lite"/>
    </source>
</evidence>
<feature type="compositionally biased region" description="Acidic residues" evidence="6">
    <location>
        <begin position="269"/>
        <end position="295"/>
    </location>
</feature>
<feature type="compositionally biased region" description="Basic residues" evidence="6">
    <location>
        <begin position="1"/>
        <end position="12"/>
    </location>
</feature>
<feature type="region of interest" description="Disordered" evidence="6">
    <location>
        <begin position="1"/>
        <end position="22"/>
    </location>
</feature>
<evidence type="ECO:0000313" key="10">
    <source>
        <dbReference type="Proteomes" id="UP000398389"/>
    </source>
</evidence>
<feature type="compositionally biased region" description="Acidic residues" evidence="6">
    <location>
        <begin position="312"/>
        <end position="328"/>
    </location>
</feature>
<keyword evidence="2" id="KW-0132">Cell division</keyword>
<dbReference type="PROSITE" id="PS00292">
    <property type="entry name" value="CYCLINS"/>
    <property type="match status" value="1"/>
</dbReference>
<dbReference type="Pfam" id="PF00134">
    <property type="entry name" value="Cyclin_N"/>
    <property type="match status" value="1"/>
</dbReference>
<protein>
    <submittedName>
        <fullName evidence="9">Uncharacterized protein</fullName>
    </submittedName>
</protein>
<evidence type="ECO:0000313" key="9">
    <source>
        <dbReference type="EMBL" id="VVT57718.1"/>
    </source>
</evidence>
<evidence type="ECO:0000256" key="1">
    <source>
        <dbReference type="ARBA" id="ARBA00006955"/>
    </source>
</evidence>
<keyword evidence="4" id="KW-0131">Cell cycle</keyword>
<dbReference type="GO" id="GO:0051301">
    <property type="term" value="P:cell division"/>
    <property type="evidence" value="ECO:0007669"/>
    <property type="project" value="UniProtKB-KW"/>
</dbReference>
<dbReference type="SUPFAM" id="SSF47954">
    <property type="entry name" value="Cyclin-like"/>
    <property type="match status" value="2"/>
</dbReference>
<dbReference type="InterPro" id="IPR039361">
    <property type="entry name" value="Cyclin"/>
</dbReference>
<feature type="domain" description="Cyclin-like" evidence="7">
    <location>
        <begin position="606"/>
        <end position="690"/>
    </location>
</feature>
<dbReference type="Gene3D" id="1.10.472.10">
    <property type="entry name" value="Cyclin-like"/>
    <property type="match status" value="2"/>
</dbReference>
<evidence type="ECO:0000259" key="7">
    <source>
        <dbReference type="SMART" id="SM00385"/>
    </source>
</evidence>
<feature type="compositionally biased region" description="Polar residues" evidence="6">
    <location>
        <begin position="390"/>
        <end position="401"/>
    </location>
</feature>
<dbReference type="InterPro" id="IPR013763">
    <property type="entry name" value="Cyclin-like_dom"/>
</dbReference>
<feature type="compositionally biased region" description="Polar residues" evidence="6">
    <location>
        <begin position="332"/>
        <end position="352"/>
    </location>
</feature>
<reference evidence="9 10" key="1">
    <citation type="submission" date="2019-09" db="EMBL/GenBank/DDBJ databases">
        <authorList>
            <person name="Brejova B."/>
        </authorList>
    </citation>
    <scope>NUCLEOTIDE SEQUENCE [LARGE SCALE GENOMIC DNA]</scope>
</reference>
<evidence type="ECO:0000259" key="8">
    <source>
        <dbReference type="SMART" id="SM01332"/>
    </source>
</evidence>
<dbReference type="InterPro" id="IPR006671">
    <property type="entry name" value="Cyclin_N"/>
</dbReference>
<dbReference type="GO" id="GO:0016538">
    <property type="term" value="F:cyclin-dependent protein serine/threonine kinase regulator activity"/>
    <property type="evidence" value="ECO:0007669"/>
    <property type="project" value="UniProtKB-ARBA"/>
</dbReference>
<feature type="region of interest" description="Disordered" evidence="6">
    <location>
        <begin position="128"/>
        <end position="415"/>
    </location>
</feature>
<feature type="domain" description="Cyclin-like" evidence="7">
    <location>
        <begin position="703"/>
        <end position="784"/>
    </location>
</feature>
<dbReference type="Proteomes" id="UP000398389">
    <property type="component" value="Unassembled WGS sequence"/>
</dbReference>
<feature type="compositionally biased region" description="Acidic residues" evidence="6">
    <location>
        <begin position="230"/>
        <end position="246"/>
    </location>
</feature>
<feature type="compositionally biased region" description="Polar residues" evidence="6">
    <location>
        <begin position="138"/>
        <end position="148"/>
    </location>
</feature>
<dbReference type="SMART" id="SM00385">
    <property type="entry name" value="CYCLIN"/>
    <property type="match status" value="2"/>
</dbReference>
<feature type="compositionally biased region" description="Basic residues" evidence="6">
    <location>
        <begin position="201"/>
        <end position="211"/>
    </location>
</feature>
<dbReference type="GO" id="GO:0044772">
    <property type="term" value="P:mitotic cell cycle phase transition"/>
    <property type="evidence" value="ECO:0007669"/>
    <property type="project" value="UniProtKB-ARBA"/>
</dbReference>
<dbReference type="AlphaFoldDB" id="A0A5E8C739"/>
<evidence type="ECO:0000256" key="4">
    <source>
        <dbReference type="ARBA" id="ARBA00023306"/>
    </source>
</evidence>
<dbReference type="CDD" id="cd20512">
    <property type="entry name" value="CYCLIN_CLBs_yeast_rpt2"/>
    <property type="match status" value="1"/>
</dbReference>
<keyword evidence="3 5" id="KW-0195">Cyclin</keyword>
<dbReference type="PANTHER" id="PTHR10177">
    <property type="entry name" value="CYCLINS"/>
    <property type="match status" value="1"/>
</dbReference>
<keyword evidence="10" id="KW-1185">Reference proteome</keyword>
<dbReference type="InterPro" id="IPR004367">
    <property type="entry name" value="Cyclin_C-dom"/>
</dbReference>
<organism evidence="9 10">
    <name type="scientific">Magnusiomyces paraingens</name>
    <dbReference type="NCBI Taxonomy" id="2606893"/>
    <lineage>
        <taxon>Eukaryota</taxon>
        <taxon>Fungi</taxon>
        <taxon>Dikarya</taxon>
        <taxon>Ascomycota</taxon>
        <taxon>Saccharomycotina</taxon>
        <taxon>Dipodascomycetes</taxon>
        <taxon>Dipodascales</taxon>
        <taxon>Dipodascaceae</taxon>
        <taxon>Magnusiomyces</taxon>
    </lineage>
</organism>
<feature type="compositionally biased region" description="Low complexity" evidence="6">
    <location>
        <begin position="154"/>
        <end position="175"/>
    </location>
</feature>
<name>A0A5E8C739_9ASCO</name>